<proteinExistence type="predicted"/>
<evidence type="ECO:0000256" key="1">
    <source>
        <dbReference type="SAM" id="Phobius"/>
    </source>
</evidence>
<sequence length="95" mass="10501">MATHTTRETSGWHPLSMVAFTTLLLGGTFSALWLVTLNDLPDNKPTNIVYGVVALTLLLTTAGIFAYLSQKVDHSPMLPDNTPEEIKRYLTRVRG</sequence>
<dbReference type="RefSeq" id="WP_005936464.1">
    <property type="nucleotide sequence ID" value="NZ_ATVK01000003.1"/>
</dbReference>
<feature type="transmembrane region" description="Helical" evidence="1">
    <location>
        <begin position="48"/>
        <end position="68"/>
    </location>
</feature>
<name>L7L6I7_9ACTN</name>
<reference evidence="2 3" key="1">
    <citation type="submission" date="2012-12" db="EMBL/GenBank/DDBJ databases">
        <title>Whole genome shotgun sequence of Gordonia hirsuta NBRC 16056.</title>
        <authorList>
            <person name="Isaki-Nakamura S."/>
            <person name="Hosoyama A."/>
            <person name="Tsuchikane K."/>
            <person name="Katsumata H."/>
            <person name="Baba S."/>
            <person name="Yamazaki S."/>
            <person name="Fujita N."/>
        </authorList>
    </citation>
    <scope>NUCLEOTIDE SEQUENCE [LARGE SCALE GENOMIC DNA]</scope>
    <source>
        <strain evidence="2 3">NBRC 16056</strain>
    </source>
</reference>
<accession>L7L6I7</accession>
<feature type="transmembrane region" description="Helical" evidence="1">
    <location>
        <begin position="12"/>
        <end position="36"/>
    </location>
</feature>
<keyword evidence="1" id="KW-1133">Transmembrane helix</keyword>
<dbReference type="eggNOG" id="ENOG5031VW4">
    <property type="taxonomic scope" value="Bacteria"/>
</dbReference>
<dbReference type="OrthoDB" id="4380993at2"/>
<evidence type="ECO:0000313" key="3">
    <source>
        <dbReference type="Proteomes" id="UP000053405"/>
    </source>
</evidence>
<keyword evidence="3" id="KW-1185">Reference proteome</keyword>
<comment type="caution">
    <text evidence="2">The sequence shown here is derived from an EMBL/GenBank/DDBJ whole genome shotgun (WGS) entry which is preliminary data.</text>
</comment>
<keyword evidence="1" id="KW-0472">Membrane</keyword>
<organism evidence="2 3">
    <name type="scientific">Gordonia hirsuta DSM 44140 = NBRC 16056</name>
    <dbReference type="NCBI Taxonomy" id="1121927"/>
    <lineage>
        <taxon>Bacteria</taxon>
        <taxon>Bacillati</taxon>
        <taxon>Actinomycetota</taxon>
        <taxon>Actinomycetes</taxon>
        <taxon>Mycobacteriales</taxon>
        <taxon>Gordoniaceae</taxon>
        <taxon>Gordonia</taxon>
    </lineage>
</organism>
<dbReference type="Proteomes" id="UP000053405">
    <property type="component" value="Unassembled WGS sequence"/>
</dbReference>
<dbReference type="AlphaFoldDB" id="L7L6I7"/>
<dbReference type="EMBL" id="BANT01000005">
    <property type="protein sequence ID" value="GAC56366.1"/>
    <property type="molecule type" value="Genomic_DNA"/>
</dbReference>
<evidence type="ECO:0000313" key="2">
    <source>
        <dbReference type="EMBL" id="GAC56366.1"/>
    </source>
</evidence>
<gene>
    <name evidence="2" type="ORF">GOHSU_05_00050</name>
</gene>
<keyword evidence="1" id="KW-0812">Transmembrane</keyword>
<protein>
    <submittedName>
        <fullName evidence="2">Uncharacterized protein</fullName>
    </submittedName>
</protein>